<dbReference type="Proteomes" id="UP000237749">
    <property type="component" value="Unassembled WGS sequence"/>
</dbReference>
<keyword evidence="8" id="KW-1185">Reference proteome</keyword>
<protein>
    <submittedName>
        <fullName evidence="7">Xaa-Pro aminopeptidase</fullName>
    </submittedName>
</protein>
<evidence type="ECO:0000259" key="5">
    <source>
        <dbReference type="Pfam" id="PF01321"/>
    </source>
</evidence>
<organism evidence="7 8">
    <name type="scientific">Lacrimispora xylanisolvens</name>
    <dbReference type="NCBI Taxonomy" id="384636"/>
    <lineage>
        <taxon>Bacteria</taxon>
        <taxon>Bacillati</taxon>
        <taxon>Bacillota</taxon>
        <taxon>Clostridia</taxon>
        <taxon>Lachnospirales</taxon>
        <taxon>Lachnospiraceae</taxon>
        <taxon>Lacrimispora</taxon>
    </lineage>
</organism>
<gene>
    <name evidence="7" type="ORF">BXY41_10414</name>
</gene>
<dbReference type="SUPFAM" id="SSF55920">
    <property type="entry name" value="Creatinase/aminopeptidase"/>
    <property type="match status" value="1"/>
</dbReference>
<evidence type="ECO:0000256" key="3">
    <source>
        <dbReference type="ARBA" id="ARBA00022801"/>
    </source>
</evidence>
<dbReference type="Pfam" id="PF16188">
    <property type="entry name" value="Peptidase_M24_C"/>
    <property type="match status" value="1"/>
</dbReference>
<dbReference type="SUPFAM" id="SSF53092">
    <property type="entry name" value="Creatinase/prolidase N-terminal domain"/>
    <property type="match status" value="1"/>
</dbReference>
<evidence type="ECO:0000259" key="4">
    <source>
        <dbReference type="Pfam" id="PF00557"/>
    </source>
</evidence>
<dbReference type="AlphaFoldDB" id="A0A2S6HTR3"/>
<evidence type="ECO:0000259" key="6">
    <source>
        <dbReference type="Pfam" id="PF16188"/>
    </source>
</evidence>
<dbReference type="PANTHER" id="PTHR43763:SF6">
    <property type="entry name" value="XAA-PRO AMINOPEPTIDASE 1"/>
    <property type="match status" value="1"/>
</dbReference>
<dbReference type="Pfam" id="PF01321">
    <property type="entry name" value="Creatinase_N"/>
    <property type="match status" value="1"/>
</dbReference>
<dbReference type="RefSeq" id="WP_104436329.1">
    <property type="nucleotide sequence ID" value="NZ_PTJA01000004.1"/>
</dbReference>
<dbReference type="CDD" id="cd01085">
    <property type="entry name" value="APP"/>
    <property type="match status" value="1"/>
</dbReference>
<dbReference type="InterPro" id="IPR000994">
    <property type="entry name" value="Pept_M24"/>
</dbReference>
<dbReference type="OrthoDB" id="9806388at2"/>
<reference evidence="7 8" key="1">
    <citation type="submission" date="2018-02" db="EMBL/GenBank/DDBJ databases">
        <title>Genomic Encyclopedia of Archaeal and Bacterial Type Strains, Phase II (KMG-II): from individual species to whole genera.</title>
        <authorList>
            <person name="Goeker M."/>
        </authorList>
    </citation>
    <scope>NUCLEOTIDE SEQUENCE [LARGE SCALE GENOMIC DNA]</scope>
    <source>
        <strain evidence="7 8">DSM 3808</strain>
    </source>
</reference>
<comment type="caution">
    <text evidence="7">The sequence shown here is derived from an EMBL/GenBank/DDBJ whole genome shotgun (WGS) entry which is preliminary data.</text>
</comment>
<feature type="domain" description="Creatinase N-terminal" evidence="5">
    <location>
        <begin position="5"/>
        <end position="132"/>
    </location>
</feature>
<keyword evidence="7" id="KW-0645">Protease</keyword>
<evidence type="ECO:0000313" key="8">
    <source>
        <dbReference type="Proteomes" id="UP000237749"/>
    </source>
</evidence>
<dbReference type="Gene3D" id="3.90.230.10">
    <property type="entry name" value="Creatinase/methionine aminopeptidase superfamily"/>
    <property type="match status" value="1"/>
</dbReference>
<dbReference type="Pfam" id="PF16189">
    <property type="entry name" value="Creatinase_N_2"/>
    <property type="match status" value="1"/>
</dbReference>
<accession>A0A2S6HTR3</accession>
<keyword evidence="3" id="KW-0378">Hydrolase</keyword>
<dbReference type="InterPro" id="IPR050422">
    <property type="entry name" value="X-Pro_aminopeptidase_P"/>
</dbReference>
<dbReference type="InterPro" id="IPR029149">
    <property type="entry name" value="Creatin/AminoP/Spt16_N"/>
</dbReference>
<evidence type="ECO:0000313" key="7">
    <source>
        <dbReference type="EMBL" id="PPK81217.1"/>
    </source>
</evidence>
<dbReference type="EMBL" id="PTJA01000004">
    <property type="protein sequence ID" value="PPK81217.1"/>
    <property type="molecule type" value="Genomic_DNA"/>
</dbReference>
<keyword evidence="7" id="KW-0031">Aminopeptidase</keyword>
<feature type="domain" description="Peptidase M24" evidence="4">
    <location>
        <begin position="307"/>
        <end position="526"/>
    </location>
</feature>
<sequence>MISERLQQLRDLMAERHMDAYMIPTSDFHESEYVGEYFKAREFMTGFTGSAGTAVITKDEAGLWTDGRYFVQAGKQLSGTGVELRKMGNPGVPEILEYLETVLPEGGTLGFDGRVVNCRQGLDFEEKLADKHVTLAYEEDLVDQIWKQRPHLSKEPVWILDEKFAGKSAAEKISDLREEMKKEKATVHILTSLDDIVWLLNIRGNDVSCNPVVLSYAMVTMERFYLFINEETLNDQVKAYLKDLSVTVRPYNDIYASVSQLRDQRILLETGRTNYAIVKGIDSSNRIIDRMNPSVLAKAIKNPVEVENMKKGHIKDGTAMVKFIYWLKHNVGKQEITEISAQEYLDKLRSEQEGNLGISFDTISAYGSNAAMCHYKATSESNASIEPRGLYLVDSGGQYYEGTTDVTRTIAVGPLTDAEREHFTLTVISMLRLAAVKFLHGCRGLTLDYVAREPFWSRGINFDHGTGHGVGYLLNVHERPNGFRWRMVAERQDNCVLEEGMITSDEPGVYIEGSHGVRTENMIVCKKAELNEYGQFMEFEPLTMVPIDLEALDPSLMTERDKTLLNDYHKKVYDAVAPHLTEEEAVWLKEQTRAI</sequence>
<dbReference type="InterPro" id="IPR032416">
    <property type="entry name" value="Peptidase_M24_C"/>
</dbReference>
<proteinExistence type="inferred from homology"/>
<dbReference type="PANTHER" id="PTHR43763">
    <property type="entry name" value="XAA-PRO AMINOPEPTIDASE 1"/>
    <property type="match status" value="1"/>
</dbReference>
<dbReference type="GO" id="GO:0070006">
    <property type="term" value="F:metalloaminopeptidase activity"/>
    <property type="evidence" value="ECO:0007669"/>
    <property type="project" value="InterPro"/>
</dbReference>
<dbReference type="InterPro" id="IPR000587">
    <property type="entry name" value="Creatinase_N"/>
</dbReference>
<keyword evidence="2" id="KW-0479">Metal-binding</keyword>
<evidence type="ECO:0000256" key="2">
    <source>
        <dbReference type="ARBA" id="ARBA00022723"/>
    </source>
</evidence>
<feature type="domain" description="Peptidase M24 C-terminal" evidence="6">
    <location>
        <begin position="535"/>
        <end position="595"/>
    </location>
</feature>
<dbReference type="InterPro" id="IPR033740">
    <property type="entry name" value="Pept_M24B"/>
</dbReference>
<dbReference type="FunFam" id="3.90.230.10:FF:000009">
    <property type="entry name" value="xaa-Pro aminopeptidase 2"/>
    <property type="match status" value="1"/>
</dbReference>
<dbReference type="GO" id="GO:0005737">
    <property type="term" value="C:cytoplasm"/>
    <property type="evidence" value="ECO:0007669"/>
    <property type="project" value="UniProtKB-ARBA"/>
</dbReference>
<dbReference type="InterPro" id="IPR036005">
    <property type="entry name" value="Creatinase/aminopeptidase-like"/>
</dbReference>
<evidence type="ECO:0000256" key="1">
    <source>
        <dbReference type="ARBA" id="ARBA00008766"/>
    </source>
</evidence>
<dbReference type="GO" id="GO:0046872">
    <property type="term" value="F:metal ion binding"/>
    <property type="evidence" value="ECO:0007669"/>
    <property type="project" value="UniProtKB-KW"/>
</dbReference>
<dbReference type="FunFam" id="3.40.350.10:FF:000003">
    <property type="entry name" value="Xaa-pro aminopeptidase P"/>
    <property type="match status" value="1"/>
</dbReference>
<comment type="similarity">
    <text evidence="1">Belongs to the peptidase M24B family.</text>
</comment>
<name>A0A2S6HTR3_9FIRM</name>
<dbReference type="Pfam" id="PF00557">
    <property type="entry name" value="Peptidase_M24"/>
    <property type="match status" value="1"/>
</dbReference>
<dbReference type="Gene3D" id="3.40.350.10">
    <property type="entry name" value="Creatinase/prolidase N-terminal domain"/>
    <property type="match status" value="2"/>
</dbReference>